<dbReference type="SUPFAM" id="SSF47413">
    <property type="entry name" value="lambda repressor-like DNA-binding domains"/>
    <property type="match status" value="1"/>
</dbReference>
<dbReference type="GO" id="GO:0003677">
    <property type="term" value="F:DNA binding"/>
    <property type="evidence" value="ECO:0007669"/>
    <property type="project" value="UniProtKB-KW"/>
</dbReference>
<evidence type="ECO:0000259" key="1">
    <source>
        <dbReference type="PROSITE" id="PS50943"/>
    </source>
</evidence>
<feature type="domain" description="HTH cro/C1-type" evidence="1">
    <location>
        <begin position="1"/>
        <end position="41"/>
    </location>
</feature>
<protein>
    <submittedName>
        <fullName evidence="2">DNA-binding protein</fullName>
    </submittedName>
</protein>
<sequence>MADILGVSVNTLSSWEKGETAPSFDAICNLCSAFHLSLDDFAFGSGTQKAEKELPKGLQSIRQMY</sequence>
<dbReference type="EMBL" id="AJWY01004376">
    <property type="protein sequence ID" value="EKC72557.1"/>
    <property type="molecule type" value="Genomic_DNA"/>
</dbReference>
<dbReference type="Pfam" id="PF01381">
    <property type="entry name" value="HTH_3"/>
    <property type="match status" value="1"/>
</dbReference>
<dbReference type="Gene3D" id="1.10.260.40">
    <property type="entry name" value="lambda repressor-like DNA-binding domains"/>
    <property type="match status" value="1"/>
</dbReference>
<dbReference type="CDD" id="cd00093">
    <property type="entry name" value="HTH_XRE"/>
    <property type="match status" value="1"/>
</dbReference>
<gene>
    <name evidence="2" type="ORF">LEA_06677</name>
</gene>
<reference evidence="2" key="1">
    <citation type="journal article" date="2013" name="Environ. Microbiol.">
        <title>Microbiota from the distal guts of lean and obese adolescents exhibit partial functional redundancy besides clear differences in community structure.</title>
        <authorList>
            <person name="Ferrer M."/>
            <person name="Ruiz A."/>
            <person name="Lanza F."/>
            <person name="Haange S.B."/>
            <person name="Oberbach A."/>
            <person name="Till H."/>
            <person name="Bargiela R."/>
            <person name="Campoy C."/>
            <person name="Segura M.T."/>
            <person name="Richter M."/>
            <person name="von Bergen M."/>
            <person name="Seifert J."/>
            <person name="Suarez A."/>
        </authorList>
    </citation>
    <scope>NUCLEOTIDE SEQUENCE</scope>
</reference>
<organism evidence="2">
    <name type="scientific">human gut metagenome</name>
    <dbReference type="NCBI Taxonomy" id="408170"/>
    <lineage>
        <taxon>unclassified sequences</taxon>
        <taxon>metagenomes</taxon>
        <taxon>organismal metagenomes</taxon>
    </lineage>
</organism>
<dbReference type="PROSITE" id="PS50943">
    <property type="entry name" value="HTH_CROC1"/>
    <property type="match status" value="1"/>
</dbReference>
<accession>K1THP3</accession>
<name>K1THP3_9ZZZZ</name>
<keyword evidence="2" id="KW-0238">DNA-binding</keyword>
<comment type="caution">
    <text evidence="2">The sequence shown here is derived from an EMBL/GenBank/DDBJ whole genome shotgun (WGS) entry which is preliminary data.</text>
</comment>
<dbReference type="AlphaFoldDB" id="K1THP3"/>
<proteinExistence type="predicted"/>
<dbReference type="InterPro" id="IPR001387">
    <property type="entry name" value="Cro/C1-type_HTH"/>
</dbReference>
<dbReference type="InterPro" id="IPR010982">
    <property type="entry name" value="Lambda_DNA-bd_dom_sf"/>
</dbReference>
<evidence type="ECO:0000313" key="2">
    <source>
        <dbReference type="EMBL" id="EKC72557.1"/>
    </source>
</evidence>
<feature type="non-terminal residue" evidence="2">
    <location>
        <position position="65"/>
    </location>
</feature>